<protein>
    <recommendedName>
        <fullName evidence="13">DNA 3'-5' helicase</fullName>
        <ecNumber evidence="13">5.6.2.4</ecNumber>
    </recommendedName>
</protein>
<feature type="compositionally biased region" description="Polar residues" evidence="16">
    <location>
        <begin position="1115"/>
        <end position="1124"/>
    </location>
</feature>
<dbReference type="Gene3D" id="1.10.10.160">
    <property type="match status" value="1"/>
</dbReference>
<dbReference type="PANTHER" id="PTHR11070">
    <property type="entry name" value="UVRD / RECB / PCRA DNA HELICASE FAMILY MEMBER"/>
    <property type="match status" value="1"/>
</dbReference>
<feature type="binding site" evidence="15">
    <location>
        <begin position="33"/>
        <end position="40"/>
    </location>
    <ligand>
        <name>ATP</name>
        <dbReference type="ChEBI" id="CHEBI:30616"/>
    </ligand>
</feature>
<evidence type="ECO:0000256" key="16">
    <source>
        <dbReference type="SAM" id="MobiDB-lite"/>
    </source>
</evidence>
<evidence type="ECO:0000256" key="8">
    <source>
        <dbReference type="ARBA" id="ARBA00022840"/>
    </source>
</evidence>
<evidence type="ECO:0000256" key="9">
    <source>
        <dbReference type="ARBA" id="ARBA00023125"/>
    </source>
</evidence>
<evidence type="ECO:0000256" key="15">
    <source>
        <dbReference type="PROSITE-ProRule" id="PRU00560"/>
    </source>
</evidence>
<dbReference type="AlphaFoldDB" id="A0A448NXX8"/>
<dbReference type="EC" id="5.6.2.4" evidence="13"/>
<dbReference type="PANTHER" id="PTHR11070:SF59">
    <property type="entry name" value="DNA 3'-5' HELICASE"/>
    <property type="match status" value="1"/>
</dbReference>
<dbReference type="InterPro" id="IPR000212">
    <property type="entry name" value="DNA_helicase_UvrD/REP"/>
</dbReference>
<comment type="catalytic activity">
    <reaction evidence="14">
        <text>ATP + H2O = ADP + phosphate + H(+)</text>
        <dbReference type="Rhea" id="RHEA:13065"/>
        <dbReference type="ChEBI" id="CHEBI:15377"/>
        <dbReference type="ChEBI" id="CHEBI:15378"/>
        <dbReference type="ChEBI" id="CHEBI:30616"/>
        <dbReference type="ChEBI" id="CHEBI:43474"/>
        <dbReference type="ChEBI" id="CHEBI:456216"/>
        <dbReference type="EC" id="5.6.2.4"/>
    </reaction>
</comment>
<dbReference type="Pfam" id="PF00580">
    <property type="entry name" value="UvrD-helicase"/>
    <property type="match status" value="1"/>
</dbReference>
<dbReference type="PROSITE" id="PS51217">
    <property type="entry name" value="UVRD_HELICASE_CTER"/>
    <property type="match status" value="1"/>
</dbReference>
<dbReference type="STRING" id="1122997.GCA_000425285_01790"/>
<dbReference type="Gene3D" id="3.90.320.10">
    <property type="match status" value="1"/>
</dbReference>
<dbReference type="GO" id="GO:0004527">
    <property type="term" value="F:exonuclease activity"/>
    <property type="evidence" value="ECO:0007669"/>
    <property type="project" value="UniProtKB-KW"/>
</dbReference>
<comment type="similarity">
    <text evidence="1">Belongs to the helicase family. UvrD subfamily.</text>
</comment>
<evidence type="ECO:0000256" key="11">
    <source>
        <dbReference type="ARBA" id="ARBA00023235"/>
    </source>
</evidence>
<evidence type="ECO:0000313" key="19">
    <source>
        <dbReference type="EMBL" id="VEI02765.1"/>
    </source>
</evidence>
<evidence type="ECO:0000313" key="20">
    <source>
        <dbReference type="Proteomes" id="UP000277858"/>
    </source>
</evidence>
<dbReference type="Pfam" id="PF12705">
    <property type="entry name" value="PDDEXK_1"/>
    <property type="match status" value="1"/>
</dbReference>
<accession>A0A448NXX8</accession>
<dbReference type="GO" id="GO:0000725">
    <property type="term" value="P:recombinational repair"/>
    <property type="evidence" value="ECO:0007669"/>
    <property type="project" value="TreeGrafter"/>
</dbReference>
<feature type="region of interest" description="Disordered" evidence="16">
    <location>
        <begin position="1097"/>
        <end position="1124"/>
    </location>
</feature>
<dbReference type="Gene3D" id="3.40.50.300">
    <property type="entry name" value="P-loop containing nucleotide triphosphate hydrolases"/>
    <property type="match status" value="2"/>
</dbReference>
<evidence type="ECO:0000259" key="18">
    <source>
        <dbReference type="PROSITE" id="PS51217"/>
    </source>
</evidence>
<evidence type="ECO:0000256" key="6">
    <source>
        <dbReference type="ARBA" id="ARBA00022806"/>
    </source>
</evidence>
<sequence length="1124" mass="118411">MGVMSVNEAVRLTADPDQAEALADRHGTVVVLGGPGTGRTTVCLERVAGHLEEGGRLDRAVLLTHSRAAAQDLRNALLSRVGGAHLAPRVTTVHALAARILADHAGRSLALLTAPEQEFRIRELLAGTDLSGWPEYLRASAGTARFASDLRVLAAALRQEGCDPSDLSRLGERDDVEAWRVLGPFLSDYLDVLDLEQTLDYAEAVHRARILLTRPEVLAAVTASISLLVVDEFGECDPSQAALLASLAGSGVPTLLALDPDQTAFEFRGAVPDRLPELLGLFPDVSVHHLGTDHRCAGTVHDVVEQIRGRLPLVPASPLLRRRSTVVAADQGRHPEQVSEAGVRTIVAPSTARAARLLAGDLRRAHLAGGVDWSAMAVITRHGSELAALAAVLASEGVPVHRSKEETTLSGVHSVQVMLAALTACATLADGRTPGSGTTSALLRGPMSGLDQAVCDRIDDWSRIRGIESGDWTVLTGTLLSATLPSASLLSATLPSASLPNATLPNDPGADSPGGDSAAPPDPSACSMIGPDTPPPGLVRAVRPAAEMVRRITAAASRLAAGGEVHEALWTLWGGGRWAAELRDRALAGDLTADRELDAMCSLFDLAERTATLSGAAGARRLVRSVREETIPADRSRESDHDRTGVSLITAHRAKGREFTVVAVTGLEEGSWPAPNHTGSLVAADQWSPEGLVPPPGWPETVRAERRLLLLACSRASDLLVLVCVSDINAGITASPFFTEIAQTLAQGAQVPPATGEQPATRMADLVGRLRRAALSPDSSPAVREHAGGVLAQLAAQGVGQADPGRWWRSGWGRGPAEGPGPATPEPVIVNLSASHVGELLSCPRQWFLTRRGGAASVRGPRAAVGSLVHQVAAETMAQGWSLDRAVERLRDSWTRLDFQIGWQSSVEEQGAEQALDRLDRWLDGRPGTLIGTEVGFEHTFDLPAARVRFRGSIDRLERDQAGRLVVVDLKAGTSSSAQSQRSHLLQVGVYQAVLTAGGVAGLPDPAPVPVGGAELVYLRRGAGRGGVEPKVVRQPALADAPWPPGEDRPADERLTDWIHARINDAATIVRSGRFPAVPNPGCSFCPVRDGCPALVPPEDVVPGTTAGRDAPTGHSATGRQENR</sequence>
<organism evidence="19 20">
    <name type="scientific">Acidipropionibacterium jensenii</name>
    <dbReference type="NCBI Taxonomy" id="1749"/>
    <lineage>
        <taxon>Bacteria</taxon>
        <taxon>Bacillati</taxon>
        <taxon>Actinomycetota</taxon>
        <taxon>Actinomycetes</taxon>
        <taxon>Propionibacteriales</taxon>
        <taxon>Propionibacteriaceae</taxon>
        <taxon>Acidipropionibacterium</taxon>
    </lineage>
</organism>
<evidence type="ECO:0000256" key="14">
    <source>
        <dbReference type="ARBA" id="ARBA00048988"/>
    </source>
</evidence>
<dbReference type="InterPro" id="IPR014016">
    <property type="entry name" value="UvrD-like_ATP-bd"/>
</dbReference>
<evidence type="ECO:0000256" key="10">
    <source>
        <dbReference type="ARBA" id="ARBA00023204"/>
    </source>
</evidence>
<dbReference type="InterPro" id="IPR014017">
    <property type="entry name" value="DNA_helicase_UvrD-like_C"/>
</dbReference>
<evidence type="ECO:0000256" key="1">
    <source>
        <dbReference type="ARBA" id="ARBA00009922"/>
    </source>
</evidence>
<evidence type="ECO:0000259" key="17">
    <source>
        <dbReference type="PROSITE" id="PS51198"/>
    </source>
</evidence>
<dbReference type="InterPro" id="IPR013986">
    <property type="entry name" value="DExx_box_DNA_helicase_dom_sf"/>
</dbReference>
<keyword evidence="6 15" id="KW-0347">Helicase</keyword>
<keyword evidence="7" id="KW-0269">Exonuclease</keyword>
<dbReference type="PROSITE" id="PS51198">
    <property type="entry name" value="UVRD_HELICASE_ATP_BIND"/>
    <property type="match status" value="1"/>
</dbReference>
<dbReference type="Proteomes" id="UP000277858">
    <property type="component" value="Chromosome"/>
</dbReference>
<keyword evidence="5 15" id="KW-0378">Hydrolase</keyword>
<dbReference type="GO" id="GO:0043138">
    <property type="term" value="F:3'-5' DNA helicase activity"/>
    <property type="evidence" value="ECO:0007669"/>
    <property type="project" value="UniProtKB-EC"/>
</dbReference>
<reference evidence="19 20" key="1">
    <citation type="submission" date="2018-12" db="EMBL/GenBank/DDBJ databases">
        <authorList>
            <consortium name="Pathogen Informatics"/>
        </authorList>
    </citation>
    <scope>NUCLEOTIDE SEQUENCE [LARGE SCALE GENOMIC DNA]</scope>
    <source>
        <strain evidence="19 20">NCTC13652</strain>
    </source>
</reference>
<dbReference type="InterPro" id="IPR038726">
    <property type="entry name" value="PDDEXK_AddAB-type"/>
</dbReference>
<gene>
    <name evidence="19" type="primary">pcrA_3</name>
    <name evidence="19" type="ORF">NCTC13652_00949</name>
</gene>
<dbReference type="GO" id="GO:0005829">
    <property type="term" value="C:cytosol"/>
    <property type="evidence" value="ECO:0007669"/>
    <property type="project" value="TreeGrafter"/>
</dbReference>
<evidence type="ECO:0000256" key="5">
    <source>
        <dbReference type="ARBA" id="ARBA00022801"/>
    </source>
</evidence>
<evidence type="ECO:0000256" key="7">
    <source>
        <dbReference type="ARBA" id="ARBA00022839"/>
    </source>
</evidence>
<dbReference type="InterPro" id="IPR011604">
    <property type="entry name" value="PDDEXK-like_dom_sf"/>
</dbReference>
<evidence type="ECO:0000256" key="3">
    <source>
        <dbReference type="ARBA" id="ARBA00022741"/>
    </source>
</evidence>
<keyword evidence="9" id="KW-0238">DNA-binding</keyword>
<evidence type="ECO:0000256" key="4">
    <source>
        <dbReference type="ARBA" id="ARBA00022763"/>
    </source>
</evidence>
<keyword evidence="4" id="KW-0227">DNA damage</keyword>
<dbReference type="GO" id="GO:0033202">
    <property type="term" value="C:DNA helicase complex"/>
    <property type="evidence" value="ECO:0007669"/>
    <property type="project" value="TreeGrafter"/>
</dbReference>
<dbReference type="InterPro" id="IPR027417">
    <property type="entry name" value="P-loop_NTPase"/>
</dbReference>
<dbReference type="EMBL" id="LR134473">
    <property type="protein sequence ID" value="VEI02765.1"/>
    <property type="molecule type" value="Genomic_DNA"/>
</dbReference>
<comment type="catalytic activity">
    <reaction evidence="12">
        <text>Couples ATP hydrolysis with the unwinding of duplex DNA by translocating in the 3'-5' direction.</text>
        <dbReference type="EC" id="5.6.2.4"/>
    </reaction>
</comment>
<keyword evidence="2" id="KW-0540">Nuclease</keyword>
<feature type="region of interest" description="Disordered" evidence="16">
    <location>
        <begin position="500"/>
        <end position="534"/>
    </location>
</feature>
<dbReference type="SUPFAM" id="SSF52540">
    <property type="entry name" value="P-loop containing nucleoside triphosphate hydrolases"/>
    <property type="match status" value="1"/>
</dbReference>
<keyword evidence="8 15" id="KW-0067">ATP-binding</keyword>
<evidence type="ECO:0000256" key="13">
    <source>
        <dbReference type="ARBA" id="ARBA00034808"/>
    </source>
</evidence>
<feature type="domain" description="UvrD-like helicase ATP-binding" evidence="17">
    <location>
        <begin position="12"/>
        <end position="297"/>
    </location>
</feature>
<evidence type="ECO:0000256" key="2">
    <source>
        <dbReference type="ARBA" id="ARBA00022722"/>
    </source>
</evidence>
<dbReference type="GO" id="GO:0005524">
    <property type="term" value="F:ATP binding"/>
    <property type="evidence" value="ECO:0007669"/>
    <property type="project" value="UniProtKB-UniRule"/>
</dbReference>
<feature type="domain" description="UvrD-like helicase C-terminal" evidence="18">
    <location>
        <begin position="305"/>
        <end position="656"/>
    </location>
</feature>
<keyword evidence="20" id="KW-1185">Reference proteome</keyword>
<dbReference type="GO" id="GO:0003677">
    <property type="term" value="F:DNA binding"/>
    <property type="evidence" value="ECO:0007669"/>
    <property type="project" value="UniProtKB-KW"/>
</dbReference>
<keyword evidence="10" id="KW-0234">DNA repair</keyword>
<proteinExistence type="inferred from homology"/>
<keyword evidence="11" id="KW-0413">Isomerase</keyword>
<dbReference type="Pfam" id="PF13361">
    <property type="entry name" value="UvrD_C"/>
    <property type="match status" value="1"/>
</dbReference>
<evidence type="ECO:0000256" key="12">
    <source>
        <dbReference type="ARBA" id="ARBA00034617"/>
    </source>
</evidence>
<keyword evidence="3 15" id="KW-0547">Nucleotide-binding</keyword>
<dbReference type="GO" id="GO:0016887">
    <property type="term" value="F:ATP hydrolysis activity"/>
    <property type="evidence" value="ECO:0007669"/>
    <property type="project" value="RHEA"/>
</dbReference>
<name>A0A448NXX8_9ACTN</name>